<sequence>MVEAAVGDPHANSHESASQKRKREPSDTPHPSPSHPTSAFLPTPSNEAEIPAPAPQNSHQSAAMSLNLSQGDLQALRSGVRNPDGDMVYFLPSFIEDPWARLKKGVANSGEGQWAGMRPDDGWKIRDEGR</sequence>
<gene>
    <name evidence="2 4" type="ORF">P152DRAFT_470180</name>
</gene>
<reference evidence="4" key="3">
    <citation type="submission" date="2025-04" db="UniProtKB">
        <authorList>
            <consortium name="RefSeq"/>
        </authorList>
    </citation>
    <scope>IDENTIFICATION</scope>
    <source>
        <strain evidence="4">CBS 781.70</strain>
    </source>
</reference>
<proteinExistence type="predicted"/>
<evidence type="ECO:0000313" key="4">
    <source>
        <dbReference type="RefSeq" id="XP_033537767.1"/>
    </source>
</evidence>
<reference evidence="4" key="2">
    <citation type="submission" date="2020-04" db="EMBL/GenBank/DDBJ databases">
        <authorList>
            <consortium name="NCBI Genome Project"/>
        </authorList>
    </citation>
    <scope>NUCLEOTIDE SEQUENCE</scope>
    <source>
        <strain evidence="4">CBS 781.70</strain>
    </source>
</reference>
<evidence type="ECO:0000313" key="3">
    <source>
        <dbReference type="Proteomes" id="UP000504638"/>
    </source>
</evidence>
<dbReference type="OrthoDB" id="5419162at2759"/>
<feature type="compositionally biased region" description="Polar residues" evidence="1">
    <location>
        <begin position="55"/>
        <end position="67"/>
    </location>
</feature>
<dbReference type="AlphaFoldDB" id="A0A6G1GE02"/>
<dbReference type="RefSeq" id="XP_033537767.1">
    <property type="nucleotide sequence ID" value="XM_033680947.1"/>
</dbReference>
<feature type="region of interest" description="Disordered" evidence="1">
    <location>
        <begin position="1"/>
        <end position="67"/>
    </location>
</feature>
<organism evidence="2">
    <name type="scientific">Eremomyces bilateralis CBS 781.70</name>
    <dbReference type="NCBI Taxonomy" id="1392243"/>
    <lineage>
        <taxon>Eukaryota</taxon>
        <taxon>Fungi</taxon>
        <taxon>Dikarya</taxon>
        <taxon>Ascomycota</taxon>
        <taxon>Pezizomycotina</taxon>
        <taxon>Dothideomycetes</taxon>
        <taxon>Dothideomycetes incertae sedis</taxon>
        <taxon>Eremomycetales</taxon>
        <taxon>Eremomycetaceae</taxon>
        <taxon>Eremomyces</taxon>
    </lineage>
</organism>
<name>A0A6G1GE02_9PEZI</name>
<keyword evidence="3" id="KW-1185">Reference proteome</keyword>
<dbReference type="EMBL" id="ML975150">
    <property type="protein sequence ID" value="KAF1816136.1"/>
    <property type="molecule type" value="Genomic_DNA"/>
</dbReference>
<reference evidence="2 4" key="1">
    <citation type="submission" date="2020-01" db="EMBL/GenBank/DDBJ databases">
        <authorList>
            <consortium name="DOE Joint Genome Institute"/>
            <person name="Haridas S."/>
            <person name="Albert R."/>
            <person name="Binder M."/>
            <person name="Bloem J."/>
            <person name="Labutti K."/>
            <person name="Salamov A."/>
            <person name="Andreopoulos B."/>
            <person name="Baker S.E."/>
            <person name="Barry K."/>
            <person name="Bills G."/>
            <person name="Bluhm B.H."/>
            <person name="Cannon C."/>
            <person name="Castanera R."/>
            <person name="Culley D.E."/>
            <person name="Daum C."/>
            <person name="Ezra D."/>
            <person name="Gonzalez J.B."/>
            <person name="Henrissat B."/>
            <person name="Kuo A."/>
            <person name="Liang C."/>
            <person name="Lipzen A."/>
            <person name="Lutzoni F."/>
            <person name="Magnuson J."/>
            <person name="Mondo S."/>
            <person name="Nolan M."/>
            <person name="Ohm R."/>
            <person name="Pangilinan J."/>
            <person name="Park H.-J."/>
            <person name="Ramirez L."/>
            <person name="Alfaro M."/>
            <person name="Sun H."/>
            <person name="Tritt A."/>
            <person name="Yoshinaga Y."/>
            <person name="Zwiers L.-H."/>
            <person name="Turgeon B.G."/>
            <person name="Goodwin S.B."/>
            <person name="Spatafora J.W."/>
            <person name="Crous P.W."/>
            <person name="Grigoriev I.V."/>
        </authorList>
    </citation>
    <scope>NUCLEOTIDE SEQUENCE</scope>
    <source>
        <strain evidence="2 4">CBS 781.70</strain>
    </source>
</reference>
<dbReference type="Proteomes" id="UP000504638">
    <property type="component" value="Unplaced"/>
</dbReference>
<evidence type="ECO:0000313" key="2">
    <source>
        <dbReference type="EMBL" id="KAF1816136.1"/>
    </source>
</evidence>
<dbReference type="GeneID" id="54421517"/>
<feature type="compositionally biased region" description="Basic and acidic residues" evidence="1">
    <location>
        <begin position="118"/>
        <end position="130"/>
    </location>
</feature>
<accession>A0A6G1GE02</accession>
<evidence type="ECO:0000256" key="1">
    <source>
        <dbReference type="SAM" id="MobiDB-lite"/>
    </source>
</evidence>
<protein>
    <submittedName>
        <fullName evidence="2 4">Uncharacterized protein</fullName>
    </submittedName>
</protein>
<feature type="region of interest" description="Disordered" evidence="1">
    <location>
        <begin position="109"/>
        <end position="130"/>
    </location>
</feature>